<evidence type="ECO:0000313" key="1">
    <source>
        <dbReference type="EMBL" id="MPC49103.1"/>
    </source>
</evidence>
<dbReference type="AlphaFoldDB" id="A0A5B7FVV6"/>
<accession>A0A5B7FVV6</accession>
<name>A0A5B7FVV6_PORTR</name>
<dbReference type="Proteomes" id="UP000324222">
    <property type="component" value="Unassembled WGS sequence"/>
</dbReference>
<sequence>MAEGDSHMCGCQGTAKFEFKSPSVLSVVCGHPIAKNEFCQAEMRQVRGLTVCILMYQISSRNGIRLRAACLGMLYRKLMKMSSLGNRSVGEVS</sequence>
<organism evidence="1 2">
    <name type="scientific">Portunus trituberculatus</name>
    <name type="common">Swimming crab</name>
    <name type="synonym">Neptunus trituberculatus</name>
    <dbReference type="NCBI Taxonomy" id="210409"/>
    <lineage>
        <taxon>Eukaryota</taxon>
        <taxon>Metazoa</taxon>
        <taxon>Ecdysozoa</taxon>
        <taxon>Arthropoda</taxon>
        <taxon>Crustacea</taxon>
        <taxon>Multicrustacea</taxon>
        <taxon>Malacostraca</taxon>
        <taxon>Eumalacostraca</taxon>
        <taxon>Eucarida</taxon>
        <taxon>Decapoda</taxon>
        <taxon>Pleocyemata</taxon>
        <taxon>Brachyura</taxon>
        <taxon>Eubrachyura</taxon>
        <taxon>Portunoidea</taxon>
        <taxon>Portunidae</taxon>
        <taxon>Portuninae</taxon>
        <taxon>Portunus</taxon>
    </lineage>
</organism>
<reference evidence="1 2" key="1">
    <citation type="submission" date="2019-05" db="EMBL/GenBank/DDBJ databases">
        <title>Another draft genome of Portunus trituberculatus and its Hox gene families provides insights of decapod evolution.</title>
        <authorList>
            <person name="Jeong J.-H."/>
            <person name="Song I."/>
            <person name="Kim S."/>
            <person name="Choi T."/>
            <person name="Kim D."/>
            <person name="Ryu S."/>
            <person name="Kim W."/>
        </authorList>
    </citation>
    <scope>NUCLEOTIDE SEQUENCE [LARGE SCALE GENOMIC DNA]</scope>
    <source>
        <tissue evidence="1">Muscle</tissue>
    </source>
</reference>
<protein>
    <submittedName>
        <fullName evidence="1">Uncharacterized protein</fullName>
    </submittedName>
</protein>
<keyword evidence="2" id="KW-1185">Reference proteome</keyword>
<gene>
    <name evidence="1" type="ORF">E2C01_042897</name>
</gene>
<evidence type="ECO:0000313" key="2">
    <source>
        <dbReference type="Proteomes" id="UP000324222"/>
    </source>
</evidence>
<proteinExistence type="predicted"/>
<comment type="caution">
    <text evidence="1">The sequence shown here is derived from an EMBL/GenBank/DDBJ whole genome shotgun (WGS) entry which is preliminary data.</text>
</comment>
<dbReference type="EMBL" id="VSRR010008669">
    <property type="protein sequence ID" value="MPC49103.1"/>
    <property type="molecule type" value="Genomic_DNA"/>
</dbReference>